<organism evidence="16 17">
    <name type="scientific">Cyanidiococcus yangmingshanensis</name>
    <dbReference type="NCBI Taxonomy" id="2690220"/>
    <lineage>
        <taxon>Eukaryota</taxon>
        <taxon>Rhodophyta</taxon>
        <taxon>Bangiophyceae</taxon>
        <taxon>Cyanidiales</taxon>
        <taxon>Cyanidiaceae</taxon>
        <taxon>Cyanidiococcus</taxon>
    </lineage>
</organism>
<sequence>MEALRPFAFVVSPGDWHPRTKCGTASSGPEAGTCACVRKQLLLKRSARAWRRSASWLVAVDDGAAGASHNPEYTSAAPLSTPLLDAVRFPADMRHFTVGELKQLAHELRWEVLRAVSKTGGHLGASLGVVELTIALHYVFNTPEDAVIWDVSHQTYPHKILTGRRHRMHTLRKTGGISGFTRRAESEYDVFGAGHSSTSISAALGIAVGRDLAGKKHHSIAVIGDGALTGGMAYEAMNNAGYLNSRVIVILNDNGQVSLPTGTKSAAGTGPAGALSGYTSRLLTSKEFQDVRTLAKEFSRLFPDPLQRTAAQLDEYARAWVAQGAGGNRATLFEELGFYYVGPVDGHDMDVLVNVLRNIRDAPGNKPILLHVKTEKGRGYPPAEVAFDKYHGVSKFDLATGKQIVPAYSPPSYTAVFAKALIAEADEDRRIIGITAAMPGGTGMGAFGEAHPTRCFDVGIAEQHAVTFAAGLAIQGFKPFCCIYSTFLQRAYDQVVHDVALQKLPVRFILDRAGLVGNDGPTHHGTFDLAYLACVPNMMIMAPSDEVELIHMVATARAYDDGPCAVRYPRGTAIGLDVLRERFGYDMDALPTRGKVLPVGKGRVIREKQAVGTGDVPGASRGVAILSIGTRLLEAVQAAEQLEGMQVPSTVADARFMKPLDTDLIRRLIRNHDVLITVEEGSIGGFGDHVLHYAALNGLLDDGQCKVRPMVIPDVFIEAGTQSEAVRGGGPIGSAHRADSPTTRRQGQFTFWIQRHLEHFWRNLPNTQFAGWKLKSINRGGWPFERSRGDRRTHRLCESSKAMRPSVPMDRKQDPGSQLVTRNPNGACSLNSARLAVRAVSHDHSRNWYPRQAPADTEYGQG</sequence>
<dbReference type="NCBIfam" id="TIGR00204">
    <property type="entry name" value="dxs"/>
    <property type="match status" value="1"/>
</dbReference>
<dbReference type="GO" id="GO:0009228">
    <property type="term" value="P:thiamine biosynthetic process"/>
    <property type="evidence" value="ECO:0007669"/>
    <property type="project" value="UniProtKB-KW"/>
</dbReference>
<comment type="caution">
    <text evidence="16">The sequence shown here is derived from an EMBL/GenBank/DDBJ whole genome shotgun (WGS) entry which is preliminary data.</text>
</comment>
<evidence type="ECO:0000256" key="6">
    <source>
        <dbReference type="ARBA" id="ARBA00013150"/>
    </source>
</evidence>
<dbReference type="GO" id="GO:0046872">
    <property type="term" value="F:metal ion binding"/>
    <property type="evidence" value="ECO:0007669"/>
    <property type="project" value="UniProtKB-KW"/>
</dbReference>
<comment type="subunit">
    <text evidence="5">Homodimer.</text>
</comment>
<dbReference type="Pfam" id="PF02780">
    <property type="entry name" value="Transketolase_C"/>
    <property type="match status" value="1"/>
</dbReference>
<comment type="similarity">
    <text evidence="4">Belongs to the transketolase family. DXPS subfamily.</text>
</comment>
<dbReference type="InterPro" id="IPR005475">
    <property type="entry name" value="Transketolase-like_Pyr-bd"/>
</dbReference>
<evidence type="ECO:0000256" key="14">
    <source>
        <dbReference type="SAM" id="MobiDB-lite"/>
    </source>
</evidence>
<dbReference type="SUPFAM" id="SSF52518">
    <property type="entry name" value="Thiamin diphosphate-binding fold (THDP-binding)"/>
    <property type="match status" value="2"/>
</dbReference>
<dbReference type="InterPro" id="IPR033248">
    <property type="entry name" value="Transketolase_C"/>
</dbReference>
<protein>
    <recommendedName>
        <fullName evidence="6">1-deoxy-D-xylulose-5-phosphate synthase</fullName>
        <ecNumber evidence="6">2.2.1.7</ecNumber>
    </recommendedName>
</protein>
<dbReference type="GO" id="GO:0008661">
    <property type="term" value="F:1-deoxy-D-xylulose-5-phosphate synthase activity"/>
    <property type="evidence" value="ECO:0007669"/>
    <property type="project" value="UniProtKB-EC"/>
</dbReference>
<accession>A0A7J7IRZ1</accession>
<dbReference type="OrthoDB" id="10266385at2759"/>
<feature type="region of interest" description="Disordered" evidence="14">
    <location>
        <begin position="842"/>
        <end position="862"/>
    </location>
</feature>
<reference evidence="16 17" key="1">
    <citation type="journal article" date="2020" name="J. Phycol.">
        <title>Comparative genome analysis reveals Cyanidiococcus gen. nov., a new extremophilic red algal genus sister to Cyanidioschyzon (Cyanidioschyzonaceae, Rhodophyta).</title>
        <authorList>
            <person name="Liu S.-L."/>
            <person name="Chiang Y.-R."/>
            <person name="Yoon H.S."/>
            <person name="Fu H.-Y."/>
        </authorList>
    </citation>
    <scope>NUCLEOTIDE SEQUENCE [LARGE SCALE GENOMIC DNA]</scope>
    <source>
        <strain evidence="16 17">THAL066</strain>
    </source>
</reference>
<evidence type="ECO:0000313" key="16">
    <source>
        <dbReference type="EMBL" id="KAF6005479.1"/>
    </source>
</evidence>
<comment type="cofactor">
    <cofactor evidence="2">
        <name>thiamine diphosphate</name>
        <dbReference type="ChEBI" id="CHEBI:58937"/>
    </cofactor>
</comment>
<keyword evidence="7" id="KW-0808">Transferase</keyword>
<evidence type="ECO:0000256" key="10">
    <source>
        <dbReference type="ARBA" id="ARBA00022958"/>
    </source>
</evidence>
<keyword evidence="13" id="KW-0414">Isoprene biosynthesis</keyword>
<dbReference type="CDD" id="cd07033">
    <property type="entry name" value="TPP_PYR_DXS_TK_like"/>
    <property type="match status" value="1"/>
</dbReference>
<feature type="compositionally biased region" description="Polar residues" evidence="14">
    <location>
        <begin position="815"/>
        <end position="826"/>
    </location>
</feature>
<keyword evidence="12" id="KW-0786">Thiamine pyrophosphate</keyword>
<evidence type="ECO:0000259" key="15">
    <source>
        <dbReference type="SMART" id="SM00861"/>
    </source>
</evidence>
<gene>
    <name evidence="16" type="ORF">F1559_005083</name>
</gene>
<evidence type="ECO:0000256" key="5">
    <source>
        <dbReference type="ARBA" id="ARBA00011738"/>
    </source>
</evidence>
<evidence type="ECO:0000256" key="12">
    <source>
        <dbReference type="ARBA" id="ARBA00023052"/>
    </source>
</evidence>
<dbReference type="FunFam" id="3.40.50.970:FF:000005">
    <property type="entry name" value="1-deoxy-D-xylulose-5-phosphate synthase"/>
    <property type="match status" value="1"/>
</dbReference>
<keyword evidence="11" id="KW-0784">Thiamine biosynthesis</keyword>
<dbReference type="UniPathway" id="UPA00064">
    <property type="reaction ID" value="UER00091"/>
</dbReference>
<dbReference type="SUPFAM" id="SSF52922">
    <property type="entry name" value="TK C-terminal domain-like"/>
    <property type="match status" value="1"/>
</dbReference>
<dbReference type="GO" id="GO:0016114">
    <property type="term" value="P:terpenoid biosynthetic process"/>
    <property type="evidence" value="ECO:0007669"/>
    <property type="project" value="InterPro"/>
</dbReference>
<dbReference type="SMART" id="SM00861">
    <property type="entry name" value="Transket_pyr"/>
    <property type="match status" value="1"/>
</dbReference>
<evidence type="ECO:0000256" key="4">
    <source>
        <dbReference type="ARBA" id="ARBA00011081"/>
    </source>
</evidence>
<dbReference type="NCBIfam" id="NF003933">
    <property type="entry name" value="PRK05444.2-2"/>
    <property type="match status" value="1"/>
</dbReference>
<feature type="domain" description="Transketolase-like pyrimidine-binding" evidence="15">
    <location>
        <begin position="411"/>
        <end position="576"/>
    </location>
</feature>
<evidence type="ECO:0000256" key="11">
    <source>
        <dbReference type="ARBA" id="ARBA00022977"/>
    </source>
</evidence>
<evidence type="ECO:0000256" key="8">
    <source>
        <dbReference type="ARBA" id="ARBA00022723"/>
    </source>
</evidence>
<evidence type="ECO:0000256" key="9">
    <source>
        <dbReference type="ARBA" id="ARBA00022842"/>
    </source>
</evidence>
<dbReference type="EC" id="2.2.1.7" evidence="6"/>
<feature type="region of interest" description="Disordered" evidence="14">
    <location>
        <begin position="800"/>
        <end position="826"/>
    </location>
</feature>
<evidence type="ECO:0000256" key="13">
    <source>
        <dbReference type="ARBA" id="ARBA00023229"/>
    </source>
</evidence>
<evidence type="ECO:0000256" key="7">
    <source>
        <dbReference type="ARBA" id="ARBA00022679"/>
    </source>
</evidence>
<dbReference type="InterPro" id="IPR005477">
    <property type="entry name" value="Dxylulose-5-P_synthase"/>
</dbReference>
<dbReference type="HAMAP" id="MF_00315">
    <property type="entry name" value="DXP_synth"/>
    <property type="match status" value="1"/>
</dbReference>
<dbReference type="Proteomes" id="UP000530660">
    <property type="component" value="Unassembled WGS sequence"/>
</dbReference>
<dbReference type="Gene3D" id="3.40.50.970">
    <property type="match status" value="2"/>
</dbReference>
<comment type="pathway">
    <text evidence="3">Metabolic intermediate biosynthesis; 1-deoxy-D-xylulose 5-phosphate biosynthesis; 1-deoxy-D-xylulose 5-phosphate from D-glyceraldehyde 3-phosphate and pyruvate: step 1/1.</text>
</comment>
<evidence type="ECO:0000256" key="3">
    <source>
        <dbReference type="ARBA" id="ARBA00004980"/>
    </source>
</evidence>
<dbReference type="InterPro" id="IPR029061">
    <property type="entry name" value="THDP-binding"/>
</dbReference>
<name>A0A7J7IRZ1_9RHOD</name>
<dbReference type="Gene3D" id="3.40.50.920">
    <property type="match status" value="1"/>
</dbReference>
<keyword evidence="17" id="KW-1185">Reference proteome</keyword>
<keyword evidence="10" id="KW-0630">Potassium</keyword>
<proteinExistence type="inferred from homology"/>
<dbReference type="InterPro" id="IPR009014">
    <property type="entry name" value="Transketo_C/PFOR_II"/>
</dbReference>
<evidence type="ECO:0000256" key="2">
    <source>
        <dbReference type="ARBA" id="ARBA00001964"/>
    </source>
</evidence>
<dbReference type="CDD" id="cd02007">
    <property type="entry name" value="TPP_DXS"/>
    <property type="match status" value="1"/>
</dbReference>
<dbReference type="Pfam" id="PF13292">
    <property type="entry name" value="DXP_synthase_N"/>
    <property type="match status" value="1"/>
</dbReference>
<dbReference type="AlphaFoldDB" id="A0A7J7IRZ1"/>
<evidence type="ECO:0000256" key="1">
    <source>
        <dbReference type="ARBA" id="ARBA00001946"/>
    </source>
</evidence>
<dbReference type="PANTHER" id="PTHR43322">
    <property type="entry name" value="1-D-DEOXYXYLULOSE 5-PHOSPHATE SYNTHASE-RELATED"/>
    <property type="match status" value="1"/>
</dbReference>
<keyword evidence="9" id="KW-0460">Magnesium</keyword>
<dbReference type="PANTHER" id="PTHR43322:SF5">
    <property type="entry name" value="1-DEOXY-D-XYLULOSE-5-PHOSPHATE SYNTHASE, CHLOROPLASTIC"/>
    <property type="match status" value="1"/>
</dbReference>
<dbReference type="EMBL" id="VWRR01000001">
    <property type="protein sequence ID" value="KAF6005479.1"/>
    <property type="molecule type" value="Genomic_DNA"/>
</dbReference>
<dbReference type="Pfam" id="PF02779">
    <property type="entry name" value="Transket_pyr"/>
    <property type="match status" value="1"/>
</dbReference>
<comment type="cofactor">
    <cofactor evidence="1">
        <name>Mg(2+)</name>
        <dbReference type="ChEBI" id="CHEBI:18420"/>
    </cofactor>
</comment>
<keyword evidence="8" id="KW-0479">Metal-binding</keyword>
<evidence type="ECO:0000313" key="17">
    <source>
        <dbReference type="Proteomes" id="UP000530660"/>
    </source>
</evidence>